<name>A0A0F9DGC5_9ZZZZ</name>
<proteinExistence type="predicted"/>
<comment type="caution">
    <text evidence="1">The sequence shown here is derived from an EMBL/GenBank/DDBJ whole genome shotgun (WGS) entry which is preliminary data.</text>
</comment>
<dbReference type="AlphaFoldDB" id="A0A0F9DGC5"/>
<dbReference type="EMBL" id="LAZR01039521">
    <property type="protein sequence ID" value="KKL16801.1"/>
    <property type="molecule type" value="Genomic_DNA"/>
</dbReference>
<accession>A0A0F9DGC5</accession>
<gene>
    <name evidence="1" type="ORF">LCGC14_2491910</name>
</gene>
<protein>
    <submittedName>
        <fullName evidence="1">Uncharacterized protein</fullName>
    </submittedName>
</protein>
<evidence type="ECO:0000313" key="1">
    <source>
        <dbReference type="EMBL" id="KKL16801.1"/>
    </source>
</evidence>
<organism evidence="1">
    <name type="scientific">marine sediment metagenome</name>
    <dbReference type="NCBI Taxonomy" id="412755"/>
    <lineage>
        <taxon>unclassified sequences</taxon>
        <taxon>metagenomes</taxon>
        <taxon>ecological metagenomes</taxon>
    </lineage>
</organism>
<sequence>MPKKDSLRFIMNNGKNRYCNVRCHDALKKPCMCVCGGINHGVGSYLATGNIQALLDQKDDIGFSTIFVRMIQLQLFLTKSVD</sequence>
<reference evidence="1" key="1">
    <citation type="journal article" date="2015" name="Nature">
        <title>Complex archaea that bridge the gap between prokaryotes and eukaryotes.</title>
        <authorList>
            <person name="Spang A."/>
            <person name="Saw J.H."/>
            <person name="Jorgensen S.L."/>
            <person name="Zaremba-Niedzwiedzka K."/>
            <person name="Martijn J."/>
            <person name="Lind A.E."/>
            <person name="van Eijk R."/>
            <person name="Schleper C."/>
            <person name="Guy L."/>
            <person name="Ettema T.J."/>
        </authorList>
    </citation>
    <scope>NUCLEOTIDE SEQUENCE</scope>
</reference>